<dbReference type="InterPro" id="IPR019850">
    <property type="entry name" value="GldD-like"/>
</dbReference>
<protein>
    <recommendedName>
        <fullName evidence="3">Gliding motility lipoprotein GldD</fullName>
    </recommendedName>
</protein>
<organism evidence="1 2">
    <name type="scientific">Compostibacter hankyongensis</name>
    <dbReference type="NCBI Taxonomy" id="1007089"/>
    <lineage>
        <taxon>Bacteria</taxon>
        <taxon>Pseudomonadati</taxon>
        <taxon>Bacteroidota</taxon>
        <taxon>Chitinophagia</taxon>
        <taxon>Chitinophagales</taxon>
        <taxon>Chitinophagaceae</taxon>
        <taxon>Compostibacter</taxon>
    </lineage>
</organism>
<reference evidence="2" key="1">
    <citation type="journal article" date="2019" name="Int. J. Syst. Evol. Microbiol.">
        <title>The Global Catalogue of Microorganisms (GCM) 10K type strain sequencing project: providing services to taxonomists for standard genome sequencing and annotation.</title>
        <authorList>
            <consortium name="The Broad Institute Genomics Platform"/>
            <consortium name="The Broad Institute Genome Sequencing Center for Infectious Disease"/>
            <person name="Wu L."/>
            <person name="Ma J."/>
        </authorList>
    </citation>
    <scope>NUCLEOTIDE SEQUENCE [LARGE SCALE GENOMIC DNA]</scope>
    <source>
        <strain evidence="2">JCM 17664</strain>
    </source>
</reference>
<dbReference type="EMBL" id="BAABFN010000001">
    <property type="protein sequence ID" value="GAA4301225.1"/>
    <property type="molecule type" value="Genomic_DNA"/>
</dbReference>
<gene>
    <name evidence="1" type="ORF">GCM10023143_02800</name>
</gene>
<dbReference type="Pfam" id="PF25593">
    <property type="entry name" value="GldD_lipo"/>
    <property type="match status" value="1"/>
</dbReference>
<dbReference type="PROSITE" id="PS51257">
    <property type="entry name" value="PROKAR_LIPOPROTEIN"/>
    <property type="match status" value="1"/>
</dbReference>
<evidence type="ECO:0000313" key="2">
    <source>
        <dbReference type="Proteomes" id="UP001501207"/>
    </source>
</evidence>
<proteinExistence type="predicted"/>
<sequence>MTASRFLLSLIIIIILGLGACRPVSAPRPRGYFRIALPEKAYRSFDEAGYPYTFEYPAYARIVKDTAFFGQRPENPYWINITFPGLNGKIYLSYKAIGPQHSLEKLVNDAYTMTYKNTLKADAITPVAFQNPYGASGIFYNVEGDAATARQFFATDSTRHYLRGALYFYAVPNADSLAPVVKFVEKDMWHLLETLKWR</sequence>
<keyword evidence="2" id="KW-1185">Reference proteome</keyword>
<comment type="caution">
    <text evidence="1">The sequence shown here is derived from an EMBL/GenBank/DDBJ whole genome shotgun (WGS) entry which is preliminary data.</text>
</comment>
<dbReference type="RefSeq" id="WP_344974128.1">
    <property type="nucleotide sequence ID" value="NZ_BAABFN010000001.1"/>
</dbReference>
<dbReference type="Proteomes" id="UP001501207">
    <property type="component" value="Unassembled WGS sequence"/>
</dbReference>
<accession>A0ABP8FE95</accession>
<evidence type="ECO:0008006" key="3">
    <source>
        <dbReference type="Google" id="ProtNLM"/>
    </source>
</evidence>
<evidence type="ECO:0000313" key="1">
    <source>
        <dbReference type="EMBL" id="GAA4301225.1"/>
    </source>
</evidence>
<name>A0ABP8FE95_9BACT</name>